<evidence type="ECO:0000259" key="1">
    <source>
        <dbReference type="SMART" id="SM00829"/>
    </source>
</evidence>
<comment type="caution">
    <text evidence="2">The sequence shown here is derived from an EMBL/GenBank/DDBJ whole genome shotgun (WGS) entry which is preliminary data.</text>
</comment>
<gene>
    <name evidence="2" type="ORF">C41B8_08310</name>
</gene>
<dbReference type="NCBIfam" id="TIGR02823">
    <property type="entry name" value="oxido_YhdH"/>
    <property type="match status" value="1"/>
</dbReference>
<evidence type="ECO:0000313" key="3">
    <source>
        <dbReference type="Proteomes" id="UP000028302"/>
    </source>
</evidence>
<evidence type="ECO:0000313" key="2">
    <source>
        <dbReference type="EMBL" id="KEZ77804.1"/>
    </source>
</evidence>
<dbReference type="RefSeq" id="WP_037336621.1">
    <property type="nucleotide sequence ID" value="NZ_APNK01000009.1"/>
</dbReference>
<dbReference type="STRING" id="1304275.C41B8_08310"/>
<reference evidence="2 3" key="1">
    <citation type="submission" date="2013-03" db="EMBL/GenBank/DDBJ databases">
        <title>Salinisphaera hydrothermalis C41B8 Genome Sequencing.</title>
        <authorList>
            <person name="Li C."/>
            <person name="Lai Q."/>
            <person name="Shao Z."/>
        </authorList>
    </citation>
    <scope>NUCLEOTIDE SEQUENCE [LARGE SCALE GENOMIC DNA]</scope>
    <source>
        <strain evidence="2 3">C41B8</strain>
    </source>
</reference>
<dbReference type="InterPro" id="IPR013149">
    <property type="entry name" value="ADH-like_C"/>
</dbReference>
<organism evidence="2 3">
    <name type="scientific">Salinisphaera hydrothermalis (strain C41B8)</name>
    <dbReference type="NCBI Taxonomy" id="1304275"/>
    <lineage>
        <taxon>Bacteria</taxon>
        <taxon>Pseudomonadati</taxon>
        <taxon>Pseudomonadota</taxon>
        <taxon>Gammaproteobacteria</taxon>
        <taxon>Salinisphaerales</taxon>
        <taxon>Salinisphaeraceae</taxon>
        <taxon>Salinisphaera</taxon>
    </lineage>
</organism>
<dbReference type="InterPro" id="IPR036291">
    <property type="entry name" value="NAD(P)-bd_dom_sf"/>
</dbReference>
<dbReference type="InterPro" id="IPR014188">
    <property type="entry name" value="Acrylyl-CoA_reductase_AcuI"/>
</dbReference>
<dbReference type="InterPro" id="IPR051397">
    <property type="entry name" value="Zn-ADH-like_protein"/>
</dbReference>
<sequence>MRALRIIDTEDGPRGRITEMEQADLTAGEVVIESRYSSLNYKDALAITGAGKIARKRPLNAGIDVAGVVQASDDTRFAPGDEVLVTGWQLSETRDGGLADYVRVPAHCVTALPAGLTAWEAMALGTAGFTAGLAISRLRDNFQSPEAGPILVTGASGGVGMFAIQMLAQAGFSPVAVTRRVEAQGPALRELGATDVIAPDTLDLGGKPLGSETYGGAIDALGGPVLADLLGHIVQFGNVAAIGLAAGPKLETTVLPFILRGVSLLGINSVECPAPRREAVWGDLAGELKPAGLDRIAHETIGLNDVQAVCEAIMAGEHSGRTVVDVTR</sequence>
<dbReference type="InterPro" id="IPR020843">
    <property type="entry name" value="ER"/>
</dbReference>
<dbReference type="SUPFAM" id="SSF51735">
    <property type="entry name" value="NAD(P)-binding Rossmann-fold domains"/>
    <property type="match status" value="1"/>
</dbReference>
<dbReference type="PANTHER" id="PTHR43677">
    <property type="entry name" value="SHORT-CHAIN DEHYDROGENASE/REDUCTASE"/>
    <property type="match status" value="1"/>
</dbReference>
<keyword evidence="3" id="KW-1185">Reference proteome</keyword>
<protein>
    <submittedName>
        <fullName evidence="2">Quinone oxidoreductase, YhdH/YhfP family protein</fullName>
    </submittedName>
</protein>
<dbReference type="Gene3D" id="3.90.180.10">
    <property type="entry name" value="Medium-chain alcohol dehydrogenases, catalytic domain"/>
    <property type="match status" value="1"/>
</dbReference>
<dbReference type="Pfam" id="PF00107">
    <property type="entry name" value="ADH_zinc_N"/>
    <property type="match status" value="1"/>
</dbReference>
<dbReference type="SMART" id="SM00829">
    <property type="entry name" value="PKS_ER"/>
    <property type="match status" value="1"/>
</dbReference>
<dbReference type="Proteomes" id="UP000028302">
    <property type="component" value="Unassembled WGS sequence"/>
</dbReference>
<dbReference type="InterPro" id="IPR013154">
    <property type="entry name" value="ADH-like_N"/>
</dbReference>
<dbReference type="SUPFAM" id="SSF50129">
    <property type="entry name" value="GroES-like"/>
    <property type="match status" value="1"/>
</dbReference>
<dbReference type="PANTHER" id="PTHR43677:SF1">
    <property type="entry name" value="ACRYLYL-COA REDUCTASE ACUI-RELATED"/>
    <property type="match status" value="1"/>
</dbReference>
<feature type="domain" description="Enoyl reductase (ER)" evidence="1">
    <location>
        <begin position="15"/>
        <end position="324"/>
    </location>
</feature>
<dbReference type="AlphaFoldDB" id="A0A084IM70"/>
<dbReference type="InterPro" id="IPR011032">
    <property type="entry name" value="GroES-like_sf"/>
</dbReference>
<proteinExistence type="predicted"/>
<dbReference type="GO" id="GO:0043957">
    <property type="term" value="F:acryloyl-CoA reductase (NADPH) activity"/>
    <property type="evidence" value="ECO:0007669"/>
    <property type="project" value="TreeGrafter"/>
</dbReference>
<dbReference type="PATRIC" id="fig|1304275.5.peg.1694"/>
<dbReference type="CDD" id="cd05280">
    <property type="entry name" value="MDR_yhdh_yhfp"/>
    <property type="match status" value="1"/>
</dbReference>
<dbReference type="Gene3D" id="3.40.50.720">
    <property type="entry name" value="NAD(P)-binding Rossmann-like Domain"/>
    <property type="match status" value="1"/>
</dbReference>
<name>A0A084IM70_SALHC</name>
<accession>A0A084IM70</accession>
<dbReference type="eggNOG" id="COG0604">
    <property type="taxonomic scope" value="Bacteria"/>
</dbReference>
<dbReference type="Pfam" id="PF08240">
    <property type="entry name" value="ADH_N"/>
    <property type="match status" value="1"/>
</dbReference>
<dbReference type="EMBL" id="APNK01000009">
    <property type="protein sequence ID" value="KEZ77804.1"/>
    <property type="molecule type" value="Genomic_DNA"/>
</dbReference>